<dbReference type="RefSeq" id="WP_133819356.1">
    <property type="nucleotide sequence ID" value="NZ_SNZH01000008.1"/>
</dbReference>
<dbReference type="Pfam" id="PF10670">
    <property type="entry name" value="DUF4198"/>
    <property type="match status" value="1"/>
</dbReference>
<proteinExistence type="predicted"/>
<dbReference type="AlphaFoldDB" id="A0A4R6YV52"/>
<comment type="caution">
    <text evidence="2">The sequence shown here is derived from an EMBL/GenBank/DDBJ whole genome shotgun (WGS) entry which is preliminary data.</text>
</comment>
<feature type="signal peptide" evidence="1">
    <location>
        <begin position="1"/>
        <end position="21"/>
    </location>
</feature>
<name>A0A4R6YV52_9GAMM</name>
<gene>
    <name evidence="2" type="ORF">DFR29_108121</name>
</gene>
<evidence type="ECO:0000313" key="3">
    <source>
        <dbReference type="Proteomes" id="UP000295293"/>
    </source>
</evidence>
<organism evidence="2 3">
    <name type="scientific">Tahibacter aquaticus</name>
    <dbReference type="NCBI Taxonomy" id="520092"/>
    <lineage>
        <taxon>Bacteria</taxon>
        <taxon>Pseudomonadati</taxon>
        <taxon>Pseudomonadota</taxon>
        <taxon>Gammaproteobacteria</taxon>
        <taxon>Lysobacterales</taxon>
        <taxon>Rhodanobacteraceae</taxon>
        <taxon>Tahibacter</taxon>
    </lineage>
</organism>
<keyword evidence="1" id="KW-0732">Signal</keyword>
<dbReference type="InterPro" id="IPR019613">
    <property type="entry name" value="DUF4198"/>
</dbReference>
<sequence length="264" mass="28055">MKSLSLCAGALLAFAVSAVQAHTPYLAPASFEPMNGDLVTLDAAFGEHFFVPEVVFDNSEFVVIDPAGKTSPVDTVQRLKTRAVVEHTLDGKGTYRFSSGRRLGAVFRTWELDGKKESTRDPAKALPAGATLLAHYQSVSLAEAYVTLGAPSPAALKPYASGLELVPVSHPSDLYTGEKFDFAVHFDGKPLANQLVEIFPASNDAASKKAAASLTTGADGKASFALPRAGTWLALIRYRGKAPAGATAPEYGFNYTLSFRVLEQ</sequence>
<keyword evidence="3" id="KW-1185">Reference proteome</keyword>
<dbReference type="Proteomes" id="UP000295293">
    <property type="component" value="Unassembled WGS sequence"/>
</dbReference>
<evidence type="ECO:0000256" key="1">
    <source>
        <dbReference type="SAM" id="SignalP"/>
    </source>
</evidence>
<reference evidence="2 3" key="1">
    <citation type="submission" date="2019-03" db="EMBL/GenBank/DDBJ databases">
        <title>Genomic Encyclopedia of Type Strains, Phase IV (KMG-IV): sequencing the most valuable type-strain genomes for metagenomic binning, comparative biology and taxonomic classification.</title>
        <authorList>
            <person name="Goeker M."/>
        </authorList>
    </citation>
    <scope>NUCLEOTIDE SEQUENCE [LARGE SCALE GENOMIC DNA]</scope>
    <source>
        <strain evidence="2 3">DSM 21667</strain>
    </source>
</reference>
<protein>
    <submittedName>
        <fullName evidence="2">Putative GH25 family protein</fullName>
    </submittedName>
</protein>
<feature type="chain" id="PRO_5020791589" evidence="1">
    <location>
        <begin position="22"/>
        <end position="264"/>
    </location>
</feature>
<dbReference type="OrthoDB" id="5943at2"/>
<evidence type="ECO:0000313" key="2">
    <source>
        <dbReference type="EMBL" id="TDR42537.1"/>
    </source>
</evidence>
<dbReference type="EMBL" id="SNZH01000008">
    <property type="protein sequence ID" value="TDR42537.1"/>
    <property type="molecule type" value="Genomic_DNA"/>
</dbReference>
<accession>A0A4R6YV52</accession>